<dbReference type="PANTHER" id="PTHR12810">
    <property type="entry name" value="MITOCHONDRIAL 28S RIBOSOMAL PROTEIN S29"/>
    <property type="match status" value="1"/>
</dbReference>
<evidence type="ECO:0000256" key="7">
    <source>
        <dbReference type="ARBA" id="ARBA00035140"/>
    </source>
</evidence>
<comment type="similarity">
    <text evidence="2">Belongs to the mitochondrion-specific ribosomal protein mS29 family.</text>
</comment>
<dbReference type="OrthoDB" id="274828at2759"/>
<keyword evidence="9" id="KW-1185">Reference proteome</keyword>
<dbReference type="GO" id="GO:0003735">
    <property type="term" value="F:structural constituent of ribosome"/>
    <property type="evidence" value="ECO:0007669"/>
    <property type="project" value="TreeGrafter"/>
</dbReference>
<keyword evidence="4 8" id="KW-0689">Ribosomal protein</keyword>
<evidence type="ECO:0000256" key="5">
    <source>
        <dbReference type="ARBA" id="ARBA00023128"/>
    </source>
</evidence>
<dbReference type="PANTHER" id="PTHR12810:SF0">
    <property type="entry name" value="SMALL RIBOSOMAL SUBUNIT PROTEIN MS29"/>
    <property type="match status" value="1"/>
</dbReference>
<evidence type="ECO:0000313" key="8">
    <source>
        <dbReference type="EMBL" id="KAJ5067755.1"/>
    </source>
</evidence>
<comment type="subcellular location">
    <subcellularLocation>
        <location evidence="1">Mitochondrion</location>
    </subcellularLocation>
</comment>
<proteinExistence type="inferred from homology"/>
<gene>
    <name evidence="8" type="ORF">M0811_02945</name>
</gene>
<evidence type="ECO:0000313" key="9">
    <source>
        <dbReference type="Proteomes" id="UP001149090"/>
    </source>
</evidence>
<evidence type="ECO:0000256" key="4">
    <source>
        <dbReference type="ARBA" id="ARBA00022980"/>
    </source>
</evidence>
<dbReference type="OMA" id="WRALELY"/>
<comment type="caution">
    <text evidence="8">The sequence shown here is derived from an EMBL/GenBank/DDBJ whole genome shotgun (WGS) entry which is preliminary data.</text>
</comment>
<dbReference type="GO" id="GO:0005763">
    <property type="term" value="C:mitochondrial small ribosomal subunit"/>
    <property type="evidence" value="ECO:0007669"/>
    <property type="project" value="TreeGrafter"/>
</dbReference>
<dbReference type="EMBL" id="JAPDFW010000125">
    <property type="protein sequence ID" value="KAJ5067755.1"/>
    <property type="molecule type" value="Genomic_DNA"/>
</dbReference>
<keyword evidence="5" id="KW-0496">Mitochondrion</keyword>
<sequence length="609" mass="71711">MNENDKLNSSMIIEMDKTEEDDLLEKLNLEEHLEPKNLNKVIGVENDIFQVMPTGLKENSMGNISPFLIRNQTQILLDTLNKKQWDRRILIGSSGAGKSYILFHLAYYHYHLPDWIVLYIPNMATLYNNPNHSVAQQIMNRMYLLYKTQLFEKYKFKFDEEFWRNPNPSEKEKKSMISQCLNLFSALTNGVFLNHKIFIALDQWNILFRDEKMNQDNHILNFFREFGEIPNGVFVTAVSSSFEPIDRLHDADYVTLIFRVSVYDKAELSAMIKYNIKRKNLPEKVNIEHIQHLTGNVPRILFFLCQAFKNPKRSQNWEKDAHQATMKYYRDRIFHILSKSQSQQKLKNSQIQHDSLQFAMLLYLNKDLPTLPNQWEMLGIFTEIDDKRCTFICDWAKEAFYQTINDNIYDYLEVLSMDSQTKARAFELFVSSSFIKSIQGITLKTTNLRGEKTDPSELEIEVNKFVTQEKNKPLQIIDPGTFIICYEGHPVVDFVAFSLKKQLFYIQASVSPYQEHPKKMPDLWESLFESTQQSIYEYYSQLTGLSNKKISKTKLPQNQFYLYITSNPHFMIFKSKYSGHQVHLVNRDELSSLNLTSWSKIKKYFSKSN</sequence>
<organism evidence="8 9">
    <name type="scientific">Anaeramoeba ignava</name>
    <name type="common">Anaerobic marine amoeba</name>
    <dbReference type="NCBI Taxonomy" id="1746090"/>
    <lineage>
        <taxon>Eukaryota</taxon>
        <taxon>Metamonada</taxon>
        <taxon>Anaeramoebidae</taxon>
        <taxon>Anaeramoeba</taxon>
    </lineage>
</organism>
<dbReference type="Proteomes" id="UP001149090">
    <property type="component" value="Unassembled WGS sequence"/>
</dbReference>
<dbReference type="InterPro" id="IPR019368">
    <property type="entry name" value="Ribosomal_mS29"/>
</dbReference>
<dbReference type="Pfam" id="PF10236">
    <property type="entry name" value="DAP3"/>
    <property type="match status" value="1"/>
</dbReference>
<dbReference type="InterPro" id="IPR027417">
    <property type="entry name" value="P-loop_NTPase"/>
</dbReference>
<evidence type="ECO:0000256" key="2">
    <source>
        <dbReference type="ARBA" id="ARBA00009863"/>
    </source>
</evidence>
<keyword evidence="3" id="KW-0809">Transit peptide</keyword>
<dbReference type="SUPFAM" id="SSF52540">
    <property type="entry name" value="P-loop containing nucleoside triphosphate hydrolases"/>
    <property type="match status" value="1"/>
</dbReference>
<protein>
    <recommendedName>
        <fullName evidence="7">Small ribosomal subunit protein mS29</fullName>
    </recommendedName>
</protein>
<reference evidence="8" key="1">
    <citation type="submission" date="2022-10" db="EMBL/GenBank/DDBJ databases">
        <title>Novel sulphate-reducing endosymbionts in the free-living metamonad Anaeramoeba.</title>
        <authorList>
            <person name="Jerlstrom-Hultqvist J."/>
            <person name="Cepicka I."/>
            <person name="Gallot-Lavallee L."/>
            <person name="Salas-Leiva D."/>
            <person name="Curtis B.A."/>
            <person name="Zahonova K."/>
            <person name="Pipaliya S."/>
            <person name="Dacks J."/>
            <person name="Roger A.J."/>
        </authorList>
    </citation>
    <scope>NUCLEOTIDE SEQUENCE</scope>
    <source>
        <strain evidence="8">BMAN</strain>
    </source>
</reference>
<name>A0A9Q0L994_ANAIG</name>
<evidence type="ECO:0000256" key="1">
    <source>
        <dbReference type="ARBA" id="ARBA00004173"/>
    </source>
</evidence>
<evidence type="ECO:0000256" key="3">
    <source>
        <dbReference type="ARBA" id="ARBA00022946"/>
    </source>
</evidence>
<accession>A0A9Q0L994</accession>
<keyword evidence="6" id="KW-0687">Ribonucleoprotein</keyword>
<dbReference type="AlphaFoldDB" id="A0A9Q0L994"/>
<evidence type="ECO:0000256" key="6">
    <source>
        <dbReference type="ARBA" id="ARBA00023274"/>
    </source>
</evidence>